<dbReference type="GO" id="GO:0008168">
    <property type="term" value="F:methyltransferase activity"/>
    <property type="evidence" value="ECO:0007669"/>
    <property type="project" value="UniProtKB-KW"/>
</dbReference>
<dbReference type="Gene3D" id="3.30.70.1400">
    <property type="entry name" value="Aminomethyltransferase beta-barrel domains"/>
    <property type="match status" value="1"/>
</dbReference>
<dbReference type="SUPFAM" id="SSF103025">
    <property type="entry name" value="Folate-binding domain"/>
    <property type="match status" value="1"/>
</dbReference>
<dbReference type="FunFam" id="3.30.70.1400:FF:000001">
    <property type="entry name" value="Aminomethyltransferase"/>
    <property type="match status" value="1"/>
</dbReference>
<keyword evidence="4 7" id="KW-0808">Transferase</keyword>
<dbReference type="Gene3D" id="3.30.1360.120">
    <property type="entry name" value="Probable tRNA modification gtpase trme, domain 1"/>
    <property type="match status" value="1"/>
</dbReference>
<accession>A0A552WT05</accession>
<dbReference type="EMBL" id="VJXR01000017">
    <property type="protein sequence ID" value="TRW45806.1"/>
    <property type="molecule type" value="Genomic_DNA"/>
</dbReference>
<dbReference type="PIRSF" id="PIRSF006487">
    <property type="entry name" value="GcvT"/>
    <property type="match status" value="1"/>
</dbReference>
<protein>
    <recommendedName>
        <fullName evidence="2 7">Aminomethyltransferase</fullName>
        <ecNumber evidence="2 7">2.1.2.10</ecNumber>
    </recommendedName>
    <alternativeName>
        <fullName evidence="5 7">Glycine cleavage system T protein</fullName>
    </alternativeName>
</protein>
<dbReference type="GO" id="GO:0005829">
    <property type="term" value="C:cytosol"/>
    <property type="evidence" value="ECO:0007669"/>
    <property type="project" value="TreeGrafter"/>
</dbReference>
<dbReference type="EC" id="2.1.2.10" evidence="2 7"/>
<feature type="binding site" evidence="8">
    <location>
        <position position="204"/>
    </location>
    <ligand>
        <name>substrate</name>
    </ligand>
</feature>
<evidence type="ECO:0000256" key="8">
    <source>
        <dbReference type="PIRSR" id="PIRSR006487-1"/>
    </source>
</evidence>
<dbReference type="HAMAP" id="MF_00259">
    <property type="entry name" value="GcvT"/>
    <property type="match status" value="1"/>
</dbReference>
<name>A0A552WT05_9MICO</name>
<dbReference type="NCBIfam" id="TIGR00528">
    <property type="entry name" value="gcvT"/>
    <property type="match status" value="1"/>
</dbReference>
<evidence type="ECO:0000256" key="7">
    <source>
        <dbReference type="HAMAP-Rule" id="MF_00259"/>
    </source>
</evidence>
<dbReference type="InterPro" id="IPR028896">
    <property type="entry name" value="GcvT/YgfZ/DmdA"/>
</dbReference>
<evidence type="ECO:0000313" key="11">
    <source>
        <dbReference type="EMBL" id="TRW45806.1"/>
    </source>
</evidence>
<dbReference type="Proteomes" id="UP000318693">
    <property type="component" value="Unassembled WGS sequence"/>
</dbReference>
<dbReference type="FunFam" id="2.40.30.110:FF:000003">
    <property type="entry name" value="Aminomethyltransferase"/>
    <property type="match status" value="1"/>
</dbReference>
<comment type="function">
    <text evidence="7">The glycine cleavage system catalyzes the degradation of glycine.</text>
</comment>
<evidence type="ECO:0000259" key="10">
    <source>
        <dbReference type="Pfam" id="PF08669"/>
    </source>
</evidence>
<evidence type="ECO:0000256" key="1">
    <source>
        <dbReference type="ARBA" id="ARBA00008609"/>
    </source>
</evidence>
<keyword evidence="3 7" id="KW-0032">Aminotransferase</keyword>
<dbReference type="InterPro" id="IPR022903">
    <property type="entry name" value="GcvT_bac"/>
</dbReference>
<comment type="catalytic activity">
    <reaction evidence="6 7">
        <text>N(6)-[(R)-S(8)-aminomethyldihydrolipoyl]-L-lysyl-[protein] + (6S)-5,6,7,8-tetrahydrofolate = N(6)-[(R)-dihydrolipoyl]-L-lysyl-[protein] + (6R)-5,10-methylene-5,6,7,8-tetrahydrofolate + NH4(+)</text>
        <dbReference type="Rhea" id="RHEA:16945"/>
        <dbReference type="Rhea" id="RHEA-COMP:10475"/>
        <dbReference type="Rhea" id="RHEA-COMP:10492"/>
        <dbReference type="ChEBI" id="CHEBI:15636"/>
        <dbReference type="ChEBI" id="CHEBI:28938"/>
        <dbReference type="ChEBI" id="CHEBI:57453"/>
        <dbReference type="ChEBI" id="CHEBI:83100"/>
        <dbReference type="ChEBI" id="CHEBI:83143"/>
        <dbReference type="EC" id="2.1.2.10"/>
    </reaction>
</comment>
<dbReference type="GO" id="GO:0004047">
    <property type="term" value="F:aminomethyltransferase activity"/>
    <property type="evidence" value="ECO:0007669"/>
    <property type="project" value="UniProtKB-UniRule"/>
</dbReference>
<dbReference type="NCBIfam" id="NF001567">
    <property type="entry name" value="PRK00389.1"/>
    <property type="match status" value="1"/>
</dbReference>
<evidence type="ECO:0000259" key="9">
    <source>
        <dbReference type="Pfam" id="PF01571"/>
    </source>
</evidence>
<organism evidence="11 12">
    <name type="scientific">Georgenia yuyongxinii</name>
    <dbReference type="NCBI Taxonomy" id="2589797"/>
    <lineage>
        <taxon>Bacteria</taxon>
        <taxon>Bacillati</taxon>
        <taxon>Actinomycetota</taxon>
        <taxon>Actinomycetes</taxon>
        <taxon>Micrococcales</taxon>
        <taxon>Bogoriellaceae</taxon>
        <taxon>Georgenia</taxon>
    </lineage>
</organism>
<comment type="similarity">
    <text evidence="1 7">Belongs to the GcvT family.</text>
</comment>
<dbReference type="Gene3D" id="4.10.1250.10">
    <property type="entry name" value="Aminomethyltransferase fragment"/>
    <property type="match status" value="1"/>
</dbReference>
<dbReference type="InterPro" id="IPR013977">
    <property type="entry name" value="GcvT_C"/>
</dbReference>
<evidence type="ECO:0000256" key="4">
    <source>
        <dbReference type="ARBA" id="ARBA00022679"/>
    </source>
</evidence>
<dbReference type="GO" id="GO:0019464">
    <property type="term" value="P:glycine decarboxylation via glycine cleavage system"/>
    <property type="evidence" value="ECO:0007669"/>
    <property type="project" value="UniProtKB-UniRule"/>
</dbReference>
<dbReference type="Pfam" id="PF01571">
    <property type="entry name" value="GCV_T"/>
    <property type="match status" value="1"/>
</dbReference>
<proteinExistence type="inferred from homology"/>
<dbReference type="Pfam" id="PF08669">
    <property type="entry name" value="GCV_T_C"/>
    <property type="match status" value="1"/>
</dbReference>
<evidence type="ECO:0000313" key="12">
    <source>
        <dbReference type="Proteomes" id="UP000318693"/>
    </source>
</evidence>
<evidence type="ECO:0000256" key="5">
    <source>
        <dbReference type="ARBA" id="ARBA00031395"/>
    </source>
</evidence>
<keyword evidence="12" id="KW-1185">Reference proteome</keyword>
<dbReference type="AlphaFoldDB" id="A0A552WT05"/>
<reference evidence="11 12" key="1">
    <citation type="submission" date="2019-07" db="EMBL/GenBank/DDBJ databases">
        <title>Georgenia wutianyii sp. nov. and Georgenia *** sp. nov. isolated from plateau pika (Ochotona curzoniae) in the Qinghai-Tibet plateau of China.</title>
        <authorList>
            <person name="Tian Z."/>
        </authorList>
    </citation>
    <scope>NUCLEOTIDE SEQUENCE [LARGE SCALE GENOMIC DNA]</scope>
    <source>
        <strain evidence="11 12">Z446</strain>
    </source>
</reference>
<gene>
    <name evidence="7 11" type="primary">gcvT</name>
    <name evidence="11" type="ORF">FJ693_07900</name>
</gene>
<feature type="domain" description="Aminomethyltransferase C-terminal" evidence="10">
    <location>
        <begin position="302"/>
        <end position="379"/>
    </location>
</feature>
<dbReference type="SUPFAM" id="SSF101790">
    <property type="entry name" value="Aminomethyltransferase beta-barrel domain"/>
    <property type="match status" value="1"/>
</dbReference>
<dbReference type="GO" id="GO:0008483">
    <property type="term" value="F:transaminase activity"/>
    <property type="evidence" value="ECO:0007669"/>
    <property type="project" value="UniProtKB-KW"/>
</dbReference>
<dbReference type="GO" id="GO:0032259">
    <property type="term" value="P:methylation"/>
    <property type="evidence" value="ECO:0007669"/>
    <property type="project" value="UniProtKB-KW"/>
</dbReference>
<evidence type="ECO:0000256" key="3">
    <source>
        <dbReference type="ARBA" id="ARBA00022576"/>
    </source>
</evidence>
<dbReference type="RefSeq" id="WP_143417987.1">
    <property type="nucleotide sequence ID" value="NZ_VJXR01000017.1"/>
</dbReference>
<dbReference type="InterPro" id="IPR006223">
    <property type="entry name" value="GcvT"/>
</dbReference>
<dbReference type="InterPro" id="IPR006222">
    <property type="entry name" value="GCVT_N"/>
</dbReference>
<dbReference type="PANTHER" id="PTHR43757">
    <property type="entry name" value="AMINOMETHYLTRANSFERASE"/>
    <property type="match status" value="1"/>
</dbReference>
<dbReference type="InterPro" id="IPR029043">
    <property type="entry name" value="GcvT/YgfZ_C"/>
</dbReference>
<dbReference type="Gene3D" id="2.40.30.110">
    <property type="entry name" value="Aminomethyltransferase beta-barrel domains"/>
    <property type="match status" value="1"/>
</dbReference>
<evidence type="ECO:0000256" key="2">
    <source>
        <dbReference type="ARBA" id="ARBA00012616"/>
    </source>
</evidence>
<dbReference type="PANTHER" id="PTHR43757:SF2">
    <property type="entry name" value="AMINOMETHYLTRANSFERASE, MITOCHONDRIAL"/>
    <property type="match status" value="1"/>
</dbReference>
<dbReference type="GO" id="GO:0005960">
    <property type="term" value="C:glycine cleavage complex"/>
    <property type="evidence" value="ECO:0007669"/>
    <property type="project" value="InterPro"/>
</dbReference>
<feature type="domain" description="GCVT N-terminal" evidence="9">
    <location>
        <begin position="11"/>
        <end position="269"/>
    </location>
</feature>
<dbReference type="InterPro" id="IPR027266">
    <property type="entry name" value="TrmE/GcvT-like"/>
</dbReference>
<evidence type="ECO:0000256" key="6">
    <source>
        <dbReference type="ARBA" id="ARBA00047665"/>
    </source>
</evidence>
<comment type="caution">
    <text evidence="11">The sequence shown here is derived from an EMBL/GenBank/DDBJ whole genome shotgun (WGS) entry which is preliminary data.</text>
</comment>
<comment type="subunit">
    <text evidence="7">The glycine cleavage system is composed of four proteins: P, T, L and H.</text>
</comment>
<keyword evidence="11" id="KW-0489">Methyltransferase</keyword>
<sequence length="383" mass="39618">MLETTARVTPLHGQHAGLGAAFTDFGGWQMPLKYTSELAEHHAVRRAAGLFDLSHMGEVWVSGTQAGDFLDYALVGRLSALSVGRAKYSLLCAEDGGIIDDLISYRRAEDRYLLVPNAGNTSAVVAALHHRAAGFDVEVADATVDTALIAIQGPAALDVLAALVPAAQVEAVATLRYYAAIEATTAGLDVLLARTGYTGEDGFELYLPHGQAPALWQALLAAGVDRGLLPAGLASRDSLRLEAGMPLYGNELSRGVDPYAAGLGGMVALSSPGDFVGRAALEAAKAAHEAATEPGAGHAGRRVLVGLKGTGKRAARAHQHVMAAGATVGEVTSGAPSPTLGYPIALAYVDPAHSSVGTTLEVDVRGTAHPFEVVRPPFYTRSG</sequence>